<evidence type="ECO:0000313" key="6">
    <source>
        <dbReference type="EMBL" id="EMR64104.1"/>
    </source>
</evidence>
<dbReference type="Gene3D" id="1.20.58.340">
    <property type="entry name" value="Magnesium transport protein CorA, transmembrane region"/>
    <property type="match status" value="1"/>
</dbReference>
<evidence type="ECO:0000313" key="7">
    <source>
        <dbReference type="Proteomes" id="UP000012174"/>
    </source>
</evidence>
<feature type="transmembrane region" description="Helical" evidence="5">
    <location>
        <begin position="125"/>
        <end position="148"/>
    </location>
</feature>
<name>M7SD35_EUTLA</name>
<dbReference type="EMBL" id="KB707120">
    <property type="protein sequence ID" value="EMR64104.1"/>
    <property type="molecule type" value="Genomic_DNA"/>
</dbReference>
<dbReference type="Proteomes" id="UP000012174">
    <property type="component" value="Unassembled WGS sequence"/>
</dbReference>
<sequence>MSKSTEVYPRLHDIARWAMVVCEILEVNIKTLEYVLDCHDHFMKELSDLEPKSTANPAIHGTHQYLRFYAHVIYSMNCRCASYRDRMKNEIQLVFNVVAQSEARASMAIAMATKADSETMKATSLVALVFLPPTFISAVFSTTFFQFGADPQSWEVSDKFWLYWAVVVPVTMGIYTMFKTLRSPYNK</sequence>
<dbReference type="KEGG" id="ela:UCREL1_8947"/>
<evidence type="ECO:0000256" key="2">
    <source>
        <dbReference type="ARBA" id="ARBA00022692"/>
    </source>
</evidence>
<comment type="subcellular location">
    <subcellularLocation>
        <location evidence="1">Membrane</location>
        <topology evidence="1">Multi-pass membrane protein</topology>
    </subcellularLocation>
</comment>
<gene>
    <name evidence="6" type="ORF">UCREL1_8947</name>
</gene>
<keyword evidence="2 5" id="KW-0812">Transmembrane</keyword>
<evidence type="ECO:0000256" key="5">
    <source>
        <dbReference type="SAM" id="Phobius"/>
    </source>
</evidence>
<dbReference type="SUPFAM" id="SSF144083">
    <property type="entry name" value="Magnesium transport protein CorA, transmembrane region"/>
    <property type="match status" value="1"/>
</dbReference>
<keyword evidence="7" id="KW-1185">Reference proteome</keyword>
<reference evidence="7" key="1">
    <citation type="journal article" date="2013" name="Genome Announc.">
        <title>Draft genome sequence of the grapevine dieback fungus Eutypa lata UCR-EL1.</title>
        <authorList>
            <person name="Blanco-Ulate B."/>
            <person name="Rolshausen P.E."/>
            <person name="Cantu D."/>
        </authorList>
    </citation>
    <scope>NUCLEOTIDE SEQUENCE [LARGE SCALE GENOMIC DNA]</scope>
    <source>
        <strain evidence="7">UCR-EL1</strain>
    </source>
</reference>
<keyword evidence="3 5" id="KW-1133">Transmembrane helix</keyword>
<dbReference type="HOGENOM" id="CLU_1447672_0_0_1"/>
<protein>
    <submittedName>
        <fullName evidence="6">Uncharacterized protein</fullName>
    </submittedName>
</protein>
<dbReference type="OrthoDB" id="5207033at2759"/>
<evidence type="ECO:0000256" key="1">
    <source>
        <dbReference type="ARBA" id="ARBA00004141"/>
    </source>
</evidence>
<feature type="transmembrane region" description="Helical" evidence="5">
    <location>
        <begin position="160"/>
        <end position="178"/>
    </location>
</feature>
<keyword evidence="4 5" id="KW-0472">Membrane</keyword>
<dbReference type="AlphaFoldDB" id="M7SD35"/>
<proteinExistence type="predicted"/>
<accession>M7SD35</accession>
<organism evidence="6 7">
    <name type="scientific">Eutypa lata (strain UCR-EL1)</name>
    <name type="common">Grapevine dieback disease fungus</name>
    <name type="synonym">Eutypa armeniacae</name>
    <dbReference type="NCBI Taxonomy" id="1287681"/>
    <lineage>
        <taxon>Eukaryota</taxon>
        <taxon>Fungi</taxon>
        <taxon>Dikarya</taxon>
        <taxon>Ascomycota</taxon>
        <taxon>Pezizomycotina</taxon>
        <taxon>Sordariomycetes</taxon>
        <taxon>Xylariomycetidae</taxon>
        <taxon>Xylariales</taxon>
        <taxon>Diatrypaceae</taxon>
        <taxon>Eutypa</taxon>
    </lineage>
</organism>
<dbReference type="eggNOG" id="ENOG502SMU6">
    <property type="taxonomic scope" value="Eukaryota"/>
</dbReference>
<dbReference type="InterPro" id="IPR045863">
    <property type="entry name" value="CorA_TM1_TM2"/>
</dbReference>
<dbReference type="GO" id="GO:0016020">
    <property type="term" value="C:membrane"/>
    <property type="evidence" value="ECO:0007669"/>
    <property type="project" value="UniProtKB-SubCell"/>
</dbReference>
<evidence type="ECO:0000256" key="4">
    <source>
        <dbReference type="ARBA" id="ARBA00023136"/>
    </source>
</evidence>
<evidence type="ECO:0000256" key="3">
    <source>
        <dbReference type="ARBA" id="ARBA00022989"/>
    </source>
</evidence>